<reference evidence="2 3" key="1">
    <citation type="submission" date="2023-12" db="EMBL/GenBank/DDBJ databases">
        <title>Baltic Sea Cyanobacteria.</title>
        <authorList>
            <person name="Delbaje E."/>
            <person name="Fewer D.P."/>
            <person name="Shishido T.K."/>
        </authorList>
    </citation>
    <scope>NUCLEOTIDE SEQUENCE [LARGE SCALE GENOMIC DNA]</scope>
    <source>
        <strain evidence="2 3">CCNP 1315</strain>
    </source>
</reference>
<comment type="caution">
    <text evidence="2">The sequence shown here is derived from an EMBL/GenBank/DDBJ whole genome shotgun (WGS) entry which is preliminary data.</text>
</comment>
<dbReference type="Pfam" id="PF13827">
    <property type="entry name" value="DUF4189"/>
    <property type="match status" value="1"/>
</dbReference>
<dbReference type="EMBL" id="JAYGHT010000192">
    <property type="protein sequence ID" value="MEA5522728.1"/>
    <property type="molecule type" value="Genomic_DNA"/>
</dbReference>
<evidence type="ECO:0000313" key="2">
    <source>
        <dbReference type="EMBL" id="MEA5522728.1"/>
    </source>
</evidence>
<sequence>MKRLGIVTAFFVGTKILISNMVFAQLPDSYGAIAITPDGKMWGYSFDYPTREQAEKRALQECGQSTCKIQVWFKNACGAVAKDQNGKLGWAWADTRQQAEAAAVAACGNGSCRTETWACTTRY</sequence>
<proteinExistence type="predicted"/>
<keyword evidence="3" id="KW-1185">Reference proteome</keyword>
<gene>
    <name evidence="2" type="ORF">VB854_27735</name>
</gene>
<feature type="domain" description="DUF4189" evidence="1">
    <location>
        <begin position="30"/>
        <end position="119"/>
    </location>
</feature>
<evidence type="ECO:0000259" key="1">
    <source>
        <dbReference type="Pfam" id="PF13827"/>
    </source>
</evidence>
<accession>A0ABU5U689</accession>
<organism evidence="2 3">
    <name type="scientific">Limnoraphis robusta CCNP1315</name>
    <dbReference type="NCBI Taxonomy" id="3110306"/>
    <lineage>
        <taxon>Bacteria</taxon>
        <taxon>Bacillati</taxon>
        <taxon>Cyanobacteriota</taxon>
        <taxon>Cyanophyceae</taxon>
        <taxon>Oscillatoriophycideae</taxon>
        <taxon>Oscillatoriales</taxon>
        <taxon>Sirenicapillariaceae</taxon>
        <taxon>Limnoraphis</taxon>
    </lineage>
</organism>
<name>A0ABU5U689_9CYAN</name>
<protein>
    <submittedName>
        <fullName evidence="2">DUF4189 domain-containing protein</fullName>
    </submittedName>
</protein>
<dbReference type="InterPro" id="IPR025240">
    <property type="entry name" value="DUF4189"/>
</dbReference>
<evidence type="ECO:0000313" key="3">
    <source>
        <dbReference type="Proteomes" id="UP001301728"/>
    </source>
</evidence>
<dbReference type="RefSeq" id="WP_323222953.1">
    <property type="nucleotide sequence ID" value="NZ_JAYGHT010000192.1"/>
</dbReference>
<dbReference type="Proteomes" id="UP001301728">
    <property type="component" value="Unassembled WGS sequence"/>
</dbReference>